<evidence type="ECO:0000256" key="2">
    <source>
        <dbReference type="ARBA" id="ARBA00023163"/>
    </source>
</evidence>
<organism evidence="6 7">
    <name type="scientific">Ambispora gerdemannii</name>
    <dbReference type="NCBI Taxonomy" id="144530"/>
    <lineage>
        <taxon>Eukaryota</taxon>
        <taxon>Fungi</taxon>
        <taxon>Fungi incertae sedis</taxon>
        <taxon>Mucoromycota</taxon>
        <taxon>Glomeromycotina</taxon>
        <taxon>Glomeromycetes</taxon>
        <taxon>Archaeosporales</taxon>
        <taxon>Ambisporaceae</taxon>
        <taxon>Ambispora</taxon>
    </lineage>
</organism>
<dbReference type="InterPro" id="IPR036910">
    <property type="entry name" value="HMG_box_dom_sf"/>
</dbReference>
<accession>A0A9N8ZCA4</accession>
<dbReference type="SMART" id="SM00398">
    <property type="entry name" value="HMG"/>
    <property type="match status" value="1"/>
</dbReference>
<name>A0A9N8ZCA4_9GLOM</name>
<gene>
    <name evidence="6" type="ORF">AGERDE_LOCUS3654</name>
</gene>
<feature type="region of interest" description="Disordered" evidence="4">
    <location>
        <begin position="274"/>
        <end position="295"/>
    </location>
</feature>
<keyword evidence="7" id="KW-1185">Reference proteome</keyword>
<evidence type="ECO:0000259" key="5">
    <source>
        <dbReference type="PROSITE" id="PS50118"/>
    </source>
</evidence>
<feature type="domain" description="HMG box" evidence="5">
    <location>
        <begin position="117"/>
        <end position="188"/>
    </location>
</feature>
<dbReference type="PANTHER" id="PTHR10270">
    <property type="entry name" value="SOX TRANSCRIPTION FACTOR"/>
    <property type="match status" value="1"/>
</dbReference>
<dbReference type="AlphaFoldDB" id="A0A9N8ZCA4"/>
<keyword evidence="3" id="KW-0539">Nucleus</keyword>
<evidence type="ECO:0000313" key="6">
    <source>
        <dbReference type="EMBL" id="CAG8489107.1"/>
    </source>
</evidence>
<sequence>MRVKRSACRSTRIPNEMLLQSLRLSSTTTANTTQNPNYLSSSQLIDNNNIAFTQVTTTTTATSLLKSANTPIEIPSKFFEDLYSDLDPTMLLRIKEQLTLPIHELITPKRKSRRGQTPRPQNSFVLYRHEIQARLTRYRGPKIGANLPLVSKIASNNWEIEPQEVKQVYETLAELAKKVHLNVHPDYVYKPKKRKDKKSTKFDYDVEEEDLLRETRFSMNEDGCRQNNDCSYNNIDIHNDNYSQPIASSSWRTYHSSSSNNNLPSIATLTTLLRSPSPSPHMNNYDSGDSNNEESSHEYLINDMQTYPNSPIQHHHRQQKQEQIVDNKIIVCNEFNCTCSNEQPLIQQWHLKTVLPQIESARQVELSDSYDRGMCRLFGAP</sequence>
<protein>
    <submittedName>
        <fullName evidence="6">10801_t:CDS:1</fullName>
    </submittedName>
</protein>
<dbReference type="InterPro" id="IPR009071">
    <property type="entry name" value="HMG_box_dom"/>
</dbReference>
<proteinExistence type="predicted"/>
<keyword evidence="1 3" id="KW-0238">DNA-binding</keyword>
<evidence type="ECO:0000256" key="1">
    <source>
        <dbReference type="ARBA" id="ARBA00023125"/>
    </source>
</evidence>
<dbReference type="OrthoDB" id="6247875at2759"/>
<evidence type="ECO:0000256" key="4">
    <source>
        <dbReference type="SAM" id="MobiDB-lite"/>
    </source>
</evidence>
<dbReference type="GO" id="GO:0000978">
    <property type="term" value="F:RNA polymerase II cis-regulatory region sequence-specific DNA binding"/>
    <property type="evidence" value="ECO:0007669"/>
    <property type="project" value="TreeGrafter"/>
</dbReference>
<dbReference type="InterPro" id="IPR050140">
    <property type="entry name" value="SRY-related_HMG-box_TF-like"/>
</dbReference>
<dbReference type="SUPFAM" id="SSF47095">
    <property type="entry name" value="HMG-box"/>
    <property type="match status" value="1"/>
</dbReference>
<dbReference type="Gene3D" id="1.10.30.10">
    <property type="entry name" value="High mobility group box domain"/>
    <property type="match status" value="1"/>
</dbReference>
<evidence type="ECO:0000256" key="3">
    <source>
        <dbReference type="PROSITE-ProRule" id="PRU00267"/>
    </source>
</evidence>
<dbReference type="Proteomes" id="UP000789831">
    <property type="component" value="Unassembled WGS sequence"/>
</dbReference>
<feature type="compositionally biased region" description="Polar residues" evidence="4">
    <location>
        <begin position="274"/>
        <end position="290"/>
    </location>
</feature>
<dbReference type="GO" id="GO:0001228">
    <property type="term" value="F:DNA-binding transcription activator activity, RNA polymerase II-specific"/>
    <property type="evidence" value="ECO:0007669"/>
    <property type="project" value="TreeGrafter"/>
</dbReference>
<reference evidence="6" key="1">
    <citation type="submission" date="2021-06" db="EMBL/GenBank/DDBJ databases">
        <authorList>
            <person name="Kallberg Y."/>
            <person name="Tangrot J."/>
            <person name="Rosling A."/>
        </authorList>
    </citation>
    <scope>NUCLEOTIDE SEQUENCE</scope>
    <source>
        <strain evidence="6">MT106</strain>
    </source>
</reference>
<dbReference type="CDD" id="cd01389">
    <property type="entry name" value="HMG-box_ROX1-like"/>
    <property type="match status" value="1"/>
</dbReference>
<feature type="DNA-binding region" description="HMG box" evidence="3">
    <location>
        <begin position="117"/>
        <end position="188"/>
    </location>
</feature>
<dbReference type="Pfam" id="PF00505">
    <property type="entry name" value="HMG_box"/>
    <property type="match status" value="1"/>
</dbReference>
<dbReference type="PANTHER" id="PTHR10270:SF161">
    <property type="entry name" value="SEX-DETERMINING REGION Y PROTEIN"/>
    <property type="match status" value="1"/>
</dbReference>
<evidence type="ECO:0000313" key="7">
    <source>
        <dbReference type="Proteomes" id="UP000789831"/>
    </source>
</evidence>
<dbReference type="PROSITE" id="PS50118">
    <property type="entry name" value="HMG_BOX_2"/>
    <property type="match status" value="1"/>
</dbReference>
<dbReference type="EMBL" id="CAJVPL010000372">
    <property type="protein sequence ID" value="CAG8489107.1"/>
    <property type="molecule type" value="Genomic_DNA"/>
</dbReference>
<dbReference type="GO" id="GO:0030154">
    <property type="term" value="P:cell differentiation"/>
    <property type="evidence" value="ECO:0007669"/>
    <property type="project" value="TreeGrafter"/>
</dbReference>
<keyword evidence="2" id="KW-0804">Transcription</keyword>
<dbReference type="GO" id="GO:0005634">
    <property type="term" value="C:nucleus"/>
    <property type="evidence" value="ECO:0007669"/>
    <property type="project" value="UniProtKB-UniRule"/>
</dbReference>
<comment type="caution">
    <text evidence="6">The sequence shown here is derived from an EMBL/GenBank/DDBJ whole genome shotgun (WGS) entry which is preliminary data.</text>
</comment>